<proteinExistence type="predicted"/>
<protein>
    <submittedName>
        <fullName evidence="1">Uncharacterized protein</fullName>
    </submittedName>
</protein>
<dbReference type="EMBL" id="CM029053">
    <property type="protein sequence ID" value="KAG2547184.1"/>
    <property type="molecule type" value="Genomic_DNA"/>
</dbReference>
<accession>A0A8T0NK12</accession>
<comment type="caution">
    <text evidence="1">The sequence shown here is derived from an EMBL/GenBank/DDBJ whole genome shotgun (WGS) entry which is preliminary data.</text>
</comment>
<name>A0A8T0NK12_PANVG</name>
<dbReference type="Proteomes" id="UP000823388">
    <property type="component" value="Chromosome 9K"/>
</dbReference>
<evidence type="ECO:0000313" key="2">
    <source>
        <dbReference type="Proteomes" id="UP000823388"/>
    </source>
</evidence>
<sequence length="156" mass="17411">MHKACSKVLRHAFSRTLRGPITSTKARNRHTPGHHWRRIRGATWVALVEESRLGMELSSKLQQVPQRMAVVRLTSLVLKMHTSLVLKRHACLGLLVAKMIGAPNSTPLLYFTVLAVSMYMRGMTCMPRPPPSKSGLPSLPWYTSPRLSGTSNLITT</sequence>
<evidence type="ECO:0000313" key="1">
    <source>
        <dbReference type="EMBL" id="KAG2547184.1"/>
    </source>
</evidence>
<keyword evidence="2" id="KW-1185">Reference proteome</keyword>
<dbReference type="AlphaFoldDB" id="A0A8T0NK12"/>
<reference evidence="1" key="1">
    <citation type="submission" date="2020-05" db="EMBL/GenBank/DDBJ databases">
        <title>WGS assembly of Panicum virgatum.</title>
        <authorList>
            <person name="Lovell J.T."/>
            <person name="Jenkins J."/>
            <person name="Shu S."/>
            <person name="Juenger T.E."/>
            <person name="Schmutz J."/>
        </authorList>
    </citation>
    <scope>NUCLEOTIDE SEQUENCE</scope>
    <source>
        <strain evidence="1">AP13</strain>
    </source>
</reference>
<organism evidence="1 2">
    <name type="scientific">Panicum virgatum</name>
    <name type="common">Blackwell switchgrass</name>
    <dbReference type="NCBI Taxonomy" id="38727"/>
    <lineage>
        <taxon>Eukaryota</taxon>
        <taxon>Viridiplantae</taxon>
        <taxon>Streptophyta</taxon>
        <taxon>Embryophyta</taxon>
        <taxon>Tracheophyta</taxon>
        <taxon>Spermatophyta</taxon>
        <taxon>Magnoliopsida</taxon>
        <taxon>Liliopsida</taxon>
        <taxon>Poales</taxon>
        <taxon>Poaceae</taxon>
        <taxon>PACMAD clade</taxon>
        <taxon>Panicoideae</taxon>
        <taxon>Panicodae</taxon>
        <taxon>Paniceae</taxon>
        <taxon>Panicinae</taxon>
        <taxon>Panicum</taxon>
        <taxon>Panicum sect. Hiantes</taxon>
    </lineage>
</organism>
<gene>
    <name evidence="1" type="ORF">PVAP13_9KG069820</name>
</gene>